<feature type="domain" description="Lysozyme inhibitor LprI-like N-terminal" evidence="1">
    <location>
        <begin position="37"/>
        <end position="120"/>
    </location>
</feature>
<evidence type="ECO:0000259" key="1">
    <source>
        <dbReference type="Pfam" id="PF07007"/>
    </source>
</evidence>
<evidence type="ECO:0000313" key="2">
    <source>
        <dbReference type="EMBL" id="XDO96260.1"/>
    </source>
</evidence>
<name>A0AB39KRB4_9CAUL</name>
<dbReference type="EMBL" id="CP158375">
    <property type="protein sequence ID" value="XDO96260.1"/>
    <property type="molecule type" value="Genomic_DNA"/>
</dbReference>
<protein>
    <submittedName>
        <fullName evidence="2">Lysozyme inhibitor LprI family protein</fullName>
    </submittedName>
</protein>
<reference evidence="2" key="1">
    <citation type="submission" date="2024-06" db="EMBL/GenBank/DDBJ databases">
        <title>Caulobacter inopinatus, sp. nov.</title>
        <authorList>
            <person name="Donachie S.P."/>
        </authorList>
    </citation>
    <scope>NUCLEOTIDE SEQUENCE</scope>
    <source>
        <strain evidence="2">73W</strain>
    </source>
</reference>
<dbReference type="Pfam" id="PF07007">
    <property type="entry name" value="LprI"/>
    <property type="match status" value="1"/>
</dbReference>
<sequence length="125" mass="13604">MIALLLTLALGAAEIDAKARYSPALDACLKSGDAANGVSVAMATCFNYELTRQDARLNAAYKVAMAKRSAVAQKTLRAAQRAWIKRRDAECQENLTGGTIDMVERSSCHLELTTIRAVELERMGR</sequence>
<dbReference type="AlphaFoldDB" id="A0AB39KRB4"/>
<dbReference type="InterPro" id="IPR009739">
    <property type="entry name" value="LprI-like_N"/>
</dbReference>
<dbReference type="PANTHER" id="PTHR39176">
    <property type="entry name" value="PERIPLASMIC PROTEIN-RELATED"/>
    <property type="match status" value="1"/>
</dbReference>
<dbReference type="PANTHER" id="PTHR39176:SF1">
    <property type="entry name" value="PERIPLASMIC PROTEIN"/>
    <property type="match status" value="1"/>
</dbReference>
<dbReference type="Gene3D" id="1.20.1270.180">
    <property type="match status" value="1"/>
</dbReference>
<proteinExistence type="predicted"/>
<organism evidence="2">
    <name type="scientific">Caulobacter sp. 73W</name>
    <dbReference type="NCBI Taxonomy" id="3161137"/>
    <lineage>
        <taxon>Bacteria</taxon>
        <taxon>Pseudomonadati</taxon>
        <taxon>Pseudomonadota</taxon>
        <taxon>Alphaproteobacteria</taxon>
        <taxon>Caulobacterales</taxon>
        <taxon>Caulobacteraceae</taxon>
        <taxon>Caulobacter</taxon>
    </lineage>
</organism>
<dbReference type="RefSeq" id="WP_369059114.1">
    <property type="nucleotide sequence ID" value="NZ_CP158375.1"/>
</dbReference>
<accession>A0AB39KRB4</accession>
<gene>
    <name evidence="2" type="ORF">ABOZ73_15990</name>
</gene>